<keyword evidence="3" id="KW-1185">Reference proteome</keyword>
<sequence length="147" mass="16392">MMDFLSSFAGVSSFLGIIGLIIYAFIHISSTLSFRKTIDPETIVALKKHNLDINQLKNMPENTAQELIKSHSDISDKIIGLLGNDSTKRNKVILITSIALFVFGLSGFSAKIWTDVNSKKENQKQSNEIDCPKELNDKSPVECLFKE</sequence>
<evidence type="ECO:0000256" key="1">
    <source>
        <dbReference type="SAM" id="Phobius"/>
    </source>
</evidence>
<name>A0A1H4GZI3_9GAMM</name>
<keyword evidence="1" id="KW-1133">Transmembrane helix</keyword>
<dbReference type="AlphaFoldDB" id="A0A1H4GZI3"/>
<proteinExistence type="predicted"/>
<dbReference type="Proteomes" id="UP000199397">
    <property type="component" value="Unassembled WGS sequence"/>
</dbReference>
<feature type="transmembrane region" description="Helical" evidence="1">
    <location>
        <begin position="92"/>
        <end position="113"/>
    </location>
</feature>
<keyword evidence="1" id="KW-0472">Membrane</keyword>
<dbReference type="EMBL" id="FNQP01000054">
    <property type="protein sequence ID" value="SEB14510.1"/>
    <property type="molecule type" value="Genomic_DNA"/>
</dbReference>
<feature type="transmembrane region" description="Helical" evidence="1">
    <location>
        <begin position="6"/>
        <end position="26"/>
    </location>
</feature>
<protein>
    <submittedName>
        <fullName evidence="2">Uncharacterized protein</fullName>
    </submittedName>
</protein>
<gene>
    <name evidence="2" type="ORF">SAMN05660964_03807</name>
</gene>
<organism evidence="2 3">
    <name type="scientific">Thiothrix caldifontis</name>
    <dbReference type="NCBI Taxonomy" id="525918"/>
    <lineage>
        <taxon>Bacteria</taxon>
        <taxon>Pseudomonadati</taxon>
        <taxon>Pseudomonadota</taxon>
        <taxon>Gammaproteobacteria</taxon>
        <taxon>Thiotrichales</taxon>
        <taxon>Thiotrichaceae</taxon>
        <taxon>Thiothrix</taxon>
    </lineage>
</organism>
<evidence type="ECO:0000313" key="2">
    <source>
        <dbReference type="EMBL" id="SEB14510.1"/>
    </source>
</evidence>
<dbReference type="RefSeq" id="WP_093071190.1">
    <property type="nucleotide sequence ID" value="NZ_FNQP01000054.1"/>
</dbReference>
<reference evidence="2 3" key="1">
    <citation type="submission" date="2016-10" db="EMBL/GenBank/DDBJ databases">
        <authorList>
            <person name="de Groot N.N."/>
        </authorList>
    </citation>
    <scope>NUCLEOTIDE SEQUENCE [LARGE SCALE GENOMIC DNA]</scope>
    <source>
        <strain evidence="2 3">DSM 21228</strain>
    </source>
</reference>
<keyword evidence="1" id="KW-0812">Transmembrane</keyword>
<accession>A0A1H4GZI3</accession>
<dbReference type="STRING" id="525918.SAMN05660964_03807"/>
<evidence type="ECO:0000313" key="3">
    <source>
        <dbReference type="Proteomes" id="UP000199397"/>
    </source>
</evidence>